<name>L0DXU9_THIND</name>
<evidence type="ECO:0000259" key="1">
    <source>
        <dbReference type="Pfam" id="PF13435"/>
    </source>
</evidence>
<evidence type="ECO:0000313" key="3">
    <source>
        <dbReference type="Proteomes" id="UP000010809"/>
    </source>
</evidence>
<dbReference type="InterPro" id="IPR036280">
    <property type="entry name" value="Multihaem_cyt_sf"/>
</dbReference>
<dbReference type="eggNOG" id="COG4885">
    <property type="taxonomic scope" value="Bacteria"/>
</dbReference>
<protein>
    <submittedName>
        <fullName evidence="2">Cytochrome c family protein</fullName>
    </submittedName>
</protein>
<feature type="domain" description="Cytochrome c-552/4" evidence="1">
    <location>
        <begin position="49"/>
        <end position="137"/>
    </location>
</feature>
<dbReference type="HOGENOM" id="CLU_032391_0_0_6"/>
<dbReference type="Proteomes" id="UP000010809">
    <property type="component" value="Chromosome"/>
</dbReference>
<dbReference type="Pfam" id="PF13435">
    <property type="entry name" value="Cytochrome_C554"/>
    <property type="match status" value="1"/>
</dbReference>
<proteinExistence type="predicted"/>
<dbReference type="SUPFAM" id="SSF48695">
    <property type="entry name" value="Multiheme cytochromes"/>
    <property type="match status" value="1"/>
</dbReference>
<reference evidence="2" key="1">
    <citation type="submission" date="2015-12" db="EMBL/GenBank/DDBJ databases">
        <authorList>
            <person name="Tikhonova T.V."/>
            <person name="Pavlov A.R."/>
            <person name="Beletsky A.V."/>
            <person name="Mardanov A.V."/>
            <person name="Sorokin D.Y."/>
            <person name="Ravin N.V."/>
            <person name="Popov V.O."/>
        </authorList>
    </citation>
    <scope>NUCLEOTIDE SEQUENCE</scope>
    <source>
        <strain evidence="2">DSM 14787</strain>
    </source>
</reference>
<sequence>MGILLTGGLLSATPAHAVEEGVTFPFYPSFLQLEDGKTTSLEDWSDPMVCGGCHPRQYEGWKSSMHANAFIDPVFQAEWAKGYQDTDGEVLNLCGGCHTPIGVMTGTVKYDPDVGKYGGFTAPGVAAMGVSCDVCHSVTDTNARHTTTGNPGNASLVLAPGDVKRATLKDAVSPFHATEYSELHGRAELCANCHNIFHPNNNFPIEHTYDEWRMSAYAQNDIQCQDCHMVPVETAIRVADTMTRPHDLPDHGLEGMAGVGAAGPRELVHDHGFVGGNTVIAGVLGVPGAEDNRAEAIKRLQNVADLDIEIIPGMQGANLLRVKVSNARAGHHLPTSLTFIRQVWLEVEVRDDQGRLLLSSGALEDNRVPEDAVMFTNKSVDQDGNLTVDPWRIAGFVHMNTIPPKGYRYGTYSFRLPEDASSFTVDAKLNYQSYHQDLADDLLGEGAIEVPVVTMRELTRRYNAADLERADAGRDSAVAHR</sequence>
<dbReference type="KEGG" id="tni:TVNIR_1539"/>
<dbReference type="EMBL" id="CP003989">
    <property type="protein sequence ID" value="AGA33206.1"/>
    <property type="molecule type" value="Genomic_DNA"/>
</dbReference>
<organism evidence="2 3">
    <name type="scientific">Thioalkalivibrio nitratireducens (strain DSM 14787 / UNIQEM 213 / ALEN2)</name>
    <dbReference type="NCBI Taxonomy" id="1255043"/>
    <lineage>
        <taxon>Bacteria</taxon>
        <taxon>Pseudomonadati</taxon>
        <taxon>Pseudomonadota</taxon>
        <taxon>Gammaproteobacteria</taxon>
        <taxon>Chromatiales</taxon>
        <taxon>Ectothiorhodospiraceae</taxon>
        <taxon>Thioalkalivibrio</taxon>
    </lineage>
</organism>
<dbReference type="InterPro" id="IPR023155">
    <property type="entry name" value="Cyt_c-552/4"/>
</dbReference>
<dbReference type="AlphaFoldDB" id="L0DXU9"/>
<dbReference type="RefSeq" id="WP_015258340.1">
    <property type="nucleotide sequence ID" value="NC_019902.2"/>
</dbReference>
<gene>
    <name evidence="2" type="ordered locus">TVNIR_1539</name>
</gene>
<dbReference type="Gene3D" id="1.10.1130.10">
    <property type="entry name" value="Flavocytochrome C3, Chain A"/>
    <property type="match status" value="1"/>
</dbReference>
<dbReference type="PATRIC" id="fig|1255043.3.peg.1558"/>
<keyword evidence="3" id="KW-1185">Reference proteome</keyword>
<dbReference type="STRING" id="1255043.TVNIR_1539"/>
<evidence type="ECO:0000313" key="2">
    <source>
        <dbReference type="EMBL" id="AGA33206.1"/>
    </source>
</evidence>
<accession>L0DXU9</accession>